<accession>A0A5Q2MZX9</accession>
<evidence type="ECO:0000313" key="2">
    <source>
        <dbReference type="Proteomes" id="UP000366051"/>
    </source>
</evidence>
<dbReference type="EMBL" id="CP045875">
    <property type="protein sequence ID" value="QGG46796.1"/>
    <property type="molecule type" value="Genomic_DNA"/>
</dbReference>
<dbReference type="Pfam" id="PF21900">
    <property type="entry name" value="DUF6920"/>
    <property type="match status" value="1"/>
</dbReference>
<organism evidence="1 2">
    <name type="scientific">Heliorestis convoluta</name>
    <dbReference type="NCBI Taxonomy" id="356322"/>
    <lineage>
        <taxon>Bacteria</taxon>
        <taxon>Bacillati</taxon>
        <taxon>Bacillota</taxon>
        <taxon>Clostridia</taxon>
        <taxon>Eubacteriales</taxon>
        <taxon>Heliobacteriaceae</taxon>
        <taxon>Heliorestis</taxon>
    </lineage>
</organism>
<keyword evidence="2" id="KW-1185">Reference proteome</keyword>
<sequence length="52" mass="6509">MQPWSIRMKEHQWMDRFKVPLQAEITWKLDAGDYTWYLLEVEEIEYNKAEVY</sequence>
<gene>
    <name evidence="1" type="ORF">FTV88_0617</name>
</gene>
<dbReference type="KEGG" id="hcv:FTV88_0617"/>
<dbReference type="Proteomes" id="UP000366051">
    <property type="component" value="Chromosome"/>
</dbReference>
<name>A0A5Q2MZX9_9FIRM</name>
<dbReference type="AlphaFoldDB" id="A0A5Q2MZX9"/>
<reference evidence="2" key="1">
    <citation type="submission" date="2019-11" db="EMBL/GenBank/DDBJ databases">
        <title>Genome sequence of Heliorestis convoluta strain HH, an alkaliphilic and minimalistic phototrophic bacterium from a soda lake in Egypt.</title>
        <authorList>
            <person name="Dewey E.D."/>
            <person name="Stokes L.M."/>
            <person name="Burchell B.M."/>
            <person name="Shaffer K.N."/>
            <person name="Huntington A.M."/>
            <person name="Baker J.M."/>
            <person name="Nadendla S."/>
            <person name="Giglio M.G."/>
            <person name="Touchman J.W."/>
            <person name="Blankenship R.E."/>
            <person name="Madigan M.T."/>
            <person name="Sattley W.M."/>
        </authorList>
    </citation>
    <scope>NUCLEOTIDE SEQUENCE [LARGE SCALE GENOMIC DNA]</scope>
    <source>
        <strain evidence="2">HH</strain>
    </source>
</reference>
<proteinExistence type="predicted"/>
<protein>
    <submittedName>
        <fullName evidence="1">Uncharacterized protein</fullName>
    </submittedName>
</protein>
<evidence type="ECO:0000313" key="1">
    <source>
        <dbReference type="EMBL" id="QGG46796.1"/>
    </source>
</evidence>
<dbReference type="InterPro" id="IPR054213">
    <property type="entry name" value="DUF6920"/>
</dbReference>